<dbReference type="OrthoDB" id="539634at2759"/>
<dbReference type="SMART" id="SM00028">
    <property type="entry name" value="TPR"/>
    <property type="match status" value="3"/>
</dbReference>
<keyword evidence="2" id="KW-0802">TPR repeat</keyword>
<dbReference type="InterPro" id="IPR019734">
    <property type="entry name" value="TPR_rpt"/>
</dbReference>
<evidence type="ECO:0000256" key="3">
    <source>
        <dbReference type="SAM" id="Coils"/>
    </source>
</evidence>
<evidence type="ECO:0000256" key="1">
    <source>
        <dbReference type="ARBA" id="ARBA00006995"/>
    </source>
</evidence>
<feature type="coiled-coil region" evidence="3">
    <location>
        <begin position="20"/>
        <end position="49"/>
    </location>
</feature>
<dbReference type="Gene3D" id="1.25.40.10">
    <property type="entry name" value="Tetratricopeptide repeat domain"/>
    <property type="match status" value="1"/>
</dbReference>
<dbReference type="InterPro" id="IPR011990">
    <property type="entry name" value="TPR-like_helical_dom_sf"/>
</dbReference>
<evidence type="ECO:0000313" key="4">
    <source>
        <dbReference type="EMBL" id="RWS28108.1"/>
    </source>
</evidence>
<dbReference type="AlphaFoldDB" id="A0A443SKN9"/>
<dbReference type="PANTHER" id="PTHR21405:SF0">
    <property type="entry name" value="TETRATRICOPEPTIDE REPEAT PROTEIN 36"/>
    <property type="match status" value="1"/>
</dbReference>
<gene>
    <name evidence="4" type="ORF">B4U80_02345</name>
</gene>
<proteinExistence type="inferred from homology"/>
<dbReference type="GO" id="GO:0006570">
    <property type="term" value="P:tyrosine metabolic process"/>
    <property type="evidence" value="ECO:0007669"/>
    <property type="project" value="TreeGrafter"/>
</dbReference>
<feature type="repeat" description="TPR" evidence="2">
    <location>
        <begin position="43"/>
        <end position="76"/>
    </location>
</feature>
<comment type="similarity">
    <text evidence="1">Belongs to the TTC36 family.</text>
</comment>
<dbReference type="Pfam" id="PF13414">
    <property type="entry name" value="TPR_11"/>
    <property type="match status" value="1"/>
</dbReference>
<dbReference type="SUPFAM" id="SSF48452">
    <property type="entry name" value="TPR-like"/>
    <property type="match status" value="1"/>
</dbReference>
<keyword evidence="5" id="KW-1185">Reference proteome</keyword>
<keyword evidence="3" id="KW-0175">Coiled coil</keyword>
<organism evidence="4 5">
    <name type="scientific">Leptotrombidium deliense</name>
    <dbReference type="NCBI Taxonomy" id="299467"/>
    <lineage>
        <taxon>Eukaryota</taxon>
        <taxon>Metazoa</taxon>
        <taxon>Ecdysozoa</taxon>
        <taxon>Arthropoda</taxon>
        <taxon>Chelicerata</taxon>
        <taxon>Arachnida</taxon>
        <taxon>Acari</taxon>
        <taxon>Acariformes</taxon>
        <taxon>Trombidiformes</taxon>
        <taxon>Prostigmata</taxon>
        <taxon>Anystina</taxon>
        <taxon>Parasitengona</taxon>
        <taxon>Trombiculoidea</taxon>
        <taxon>Trombiculidae</taxon>
        <taxon>Leptotrombidium</taxon>
    </lineage>
</organism>
<comment type="caution">
    <text evidence="4">The sequence shown here is derived from an EMBL/GenBank/DDBJ whole genome shotgun (WGS) entry which is preliminary data.</text>
</comment>
<dbReference type="InterPro" id="IPR038906">
    <property type="entry name" value="TTC36"/>
</dbReference>
<dbReference type="EMBL" id="NCKV01001585">
    <property type="protein sequence ID" value="RWS28108.1"/>
    <property type="molecule type" value="Genomic_DNA"/>
</dbReference>
<dbReference type="PANTHER" id="PTHR21405">
    <property type="entry name" value="CDNA SEQUENCE BC021608"/>
    <property type="match status" value="1"/>
</dbReference>
<name>A0A443SKN9_9ACAR</name>
<evidence type="ECO:0000313" key="5">
    <source>
        <dbReference type="Proteomes" id="UP000288716"/>
    </source>
</evidence>
<dbReference type="PROSITE" id="PS50005">
    <property type="entry name" value="TPR"/>
    <property type="match status" value="1"/>
</dbReference>
<protein>
    <submittedName>
        <fullName evidence="4">Tetratricopeptide repeat protein 36-like protein</fullName>
    </submittedName>
</protein>
<dbReference type="VEuPathDB" id="VectorBase:LDEU003933"/>
<reference evidence="4 5" key="1">
    <citation type="journal article" date="2018" name="Gigascience">
        <title>Genomes of trombidid mites reveal novel predicted allergens and laterally-transferred genes associated with secondary metabolism.</title>
        <authorList>
            <person name="Dong X."/>
            <person name="Chaisiri K."/>
            <person name="Xia D."/>
            <person name="Armstrong S.D."/>
            <person name="Fang Y."/>
            <person name="Donnelly M.J."/>
            <person name="Kadowaki T."/>
            <person name="McGarry J.W."/>
            <person name="Darby A.C."/>
            <person name="Makepeace B.L."/>
        </authorList>
    </citation>
    <scope>NUCLEOTIDE SEQUENCE [LARGE SCALE GENOMIC DNA]</scope>
    <source>
        <strain evidence="4">UoL-UT</strain>
    </source>
</reference>
<sequence length="179" mass="19992">MVSVNDKAVLNAIFNPLLPSSDFEEQCDAQENQNEKLEVSEEMKQLELKGVSLAENGDFDEAVHCFKTLIELCPQYASAYNNLAQTLRLKGDTTGAMQNLETAIQLSAEKSKTRRQALCQRALIHRLLGNEDQSLKDFKEAANCGSEFAKQQVVLMNPYSALCNQMLSQMISELQKGQQ</sequence>
<accession>A0A443SKN9</accession>
<dbReference type="STRING" id="299467.A0A443SKN9"/>
<evidence type="ECO:0000256" key="2">
    <source>
        <dbReference type="PROSITE-ProRule" id="PRU00339"/>
    </source>
</evidence>
<dbReference type="Proteomes" id="UP000288716">
    <property type="component" value="Unassembled WGS sequence"/>
</dbReference>